<evidence type="ECO:0000313" key="2">
    <source>
        <dbReference type="Proteomes" id="UP000324800"/>
    </source>
</evidence>
<reference evidence="1 2" key="1">
    <citation type="submission" date="2019-03" db="EMBL/GenBank/DDBJ databases">
        <title>Single cell metagenomics reveals metabolic interactions within the superorganism composed of flagellate Streblomastix strix and complex community of Bacteroidetes bacteria on its surface.</title>
        <authorList>
            <person name="Treitli S.C."/>
            <person name="Kolisko M."/>
            <person name="Husnik F."/>
            <person name="Keeling P."/>
            <person name="Hampl V."/>
        </authorList>
    </citation>
    <scope>NUCLEOTIDE SEQUENCE [LARGE SCALE GENOMIC DNA]</scope>
    <source>
        <strain evidence="1">ST1C</strain>
    </source>
</reference>
<dbReference type="OrthoDB" id="90214at2759"/>
<proteinExistence type="predicted"/>
<protein>
    <submittedName>
        <fullName evidence="1">Uncharacterized protein</fullName>
    </submittedName>
</protein>
<feature type="non-terminal residue" evidence="1">
    <location>
        <position position="1"/>
    </location>
</feature>
<sequence>YSNPNPNAKPFILTTGYWKNKCYHYNQQDYKAERETEKNVTADDYDYYKRLFETSVCSSCNAKFTYDNLPSQDRKDNELLHIKDNCLPACVSCNIAHANRDPKIASLHIKMRQYAIKHNLPMTISDERIYKLLRECITGGLAAVFHRENIAGETQINEPSYDEQSNKVISQDNENVTTLVFALDGNSLYPSSYSSVKNENISCTDNRMYMAGRSKFYSEKPYVVKNCIDQRKDIFVAKVKGYFPKSEYNNLLPLPPIFRNIEI</sequence>
<dbReference type="AlphaFoldDB" id="A0A5J4RX17"/>
<feature type="non-terminal residue" evidence="1">
    <location>
        <position position="263"/>
    </location>
</feature>
<gene>
    <name evidence="1" type="ORF">EZS28_052706</name>
</gene>
<dbReference type="EMBL" id="SNRW01041271">
    <property type="protein sequence ID" value="KAA6338364.1"/>
    <property type="molecule type" value="Genomic_DNA"/>
</dbReference>
<name>A0A5J4RX17_9EUKA</name>
<organism evidence="1 2">
    <name type="scientific">Streblomastix strix</name>
    <dbReference type="NCBI Taxonomy" id="222440"/>
    <lineage>
        <taxon>Eukaryota</taxon>
        <taxon>Metamonada</taxon>
        <taxon>Preaxostyla</taxon>
        <taxon>Oxymonadida</taxon>
        <taxon>Streblomastigidae</taxon>
        <taxon>Streblomastix</taxon>
    </lineage>
</organism>
<accession>A0A5J4RX17</accession>
<dbReference type="Proteomes" id="UP000324800">
    <property type="component" value="Unassembled WGS sequence"/>
</dbReference>
<evidence type="ECO:0000313" key="1">
    <source>
        <dbReference type="EMBL" id="KAA6338364.1"/>
    </source>
</evidence>
<comment type="caution">
    <text evidence="1">The sequence shown here is derived from an EMBL/GenBank/DDBJ whole genome shotgun (WGS) entry which is preliminary data.</text>
</comment>